<sequence>MHHPKSPRPERTILSSSQTPHDQASINGNIRYSGMVSSSTLVYVVFLASVTIGFCTGLEEKIKGYLRRRELFDDNTGSPVFLPWNTVTEPKSVLEPAELDFTEQPKPDIGTTNSDGSIMNPFDLSPETIRWSQLRSETVPERSSPEPKEAGITMPTGQQKLDIHNTNTDTTTMNPFELGKMFPGMYDLSALGSSSP</sequence>
<proteinExistence type="predicted"/>
<dbReference type="AlphaFoldDB" id="A0A6V2C997"/>
<feature type="transmembrane region" description="Helical" evidence="2">
    <location>
        <begin position="41"/>
        <end position="59"/>
    </location>
</feature>
<evidence type="ECO:0000256" key="2">
    <source>
        <dbReference type="SAM" id="Phobius"/>
    </source>
</evidence>
<feature type="compositionally biased region" description="Polar residues" evidence="1">
    <location>
        <begin position="13"/>
        <end position="25"/>
    </location>
</feature>
<feature type="region of interest" description="Disordered" evidence="1">
    <location>
        <begin position="1"/>
        <end position="25"/>
    </location>
</feature>
<accession>A0A6V2C997</accession>
<organism evidence="3">
    <name type="scientific">Ditylum brightwellii</name>
    <dbReference type="NCBI Taxonomy" id="49249"/>
    <lineage>
        <taxon>Eukaryota</taxon>
        <taxon>Sar</taxon>
        <taxon>Stramenopiles</taxon>
        <taxon>Ochrophyta</taxon>
        <taxon>Bacillariophyta</taxon>
        <taxon>Mediophyceae</taxon>
        <taxon>Lithodesmiophycidae</taxon>
        <taxon>Lithodesmiales</taxon>
        <taxon>Lithodesmiaceae</taxon>
        <taxon>Ditylum</taxon>
    </lineage>
</organism>
<keyword evidence="2" id="KW-1133">Transmembrane helix</keyword>
<protein>
    <submittedName>
        <fullName evidence="3">Uncharacterized protein</fullName>
    </submittedName>
</protein>
<dbReference type="EMBL" id="HBNS01008729">
    <property type="protein sequence ID" value="CAE4592207.1"/>
    <property type="molecule type" value="Transcribed_RNA"/>
</dbReference>
<keyword evidence="2" id="KW-0472">Membrane</keyword>
<reference evidence="3" key="1">
    <citation type="submission" date="2021-01" db="EMBL/GenBank/DDBJ databases">
        <authorList>
            <person name="Corre E."/>
            <person name="Pelletier E."/>
            <person name="Niang G."/>
            <person name="Scheremetjew M."/>
            <person name="Finn R."/>
            <person name="Kale V."/>
            <person name="Holt S."/>
            <person name="Cochrane G."/>
            <person name="Meng A."/>
            <person name="Brown T."/>
            <person name="Cohen L."/>
        </authorList>
    </citation>
    <scope>NUCLEOTIDE SEQUENCE</scope>
    <source>
        <strain evidence="3">GSO104</strain>
    </source>
</reference>
<evidence type="ECO:0000313" key="4">
    <source>
        <dbReference type="EMBL" id="CAE4592207.1"/>
    </source>
</evidence>
<dbReference type="EMBL" id="HBNS01008726">
    <property type="protein sequence ID" value="CAE4592204.1"/>
    <property type="molecule type" value="Transcribed_RNA"/>
</dbReference>
<evidence type="ECO:0000313" key="3">
    <source>
        <dbReference type="EMBL" id="CAE4592204.1"/>
    </source>
</evidence>
<keyword evidence="2" id="KW-0812">Transmembrane</keyword>
<name>A0A6V2C997_9STRA</name>
<gene>
    <name evidence="3" type="ORF">DBRI00130_LOCUS7063</name>
    <name evidence="4" type="ORF">DBRI00130_LOCUS7064</name>
</gene>
<evidence type="ECO:0000256" key="1">
    <source>
        <dbReference type="SAM" id="MobiDB-lite"/>
    </source>
</evidence>